<dbReference type="CDD" id="cd14533">
    <property type="entry name" value="PTP-MTMR3-like"/>
    <property type="match status" value="1"/>
</dbReference>
<feature type="active site" description="Phosphocysteine intermediate" evidence="11">
    <location>
        <position position="437"/>
    </location>
</feature>
<keyword evidence="4" id="KW-0479">Metal-binding</keyword>
<evidence type="ECO:0000256" key="4">
    <source>
        <dbReference type="ARBA" id="ARBA00022723"/>
    </source>
</evidence>
<evidence type="ECO:0000256" key="14">
    <source>
        <dbReference type="SAM" id="MobiDB-lite"/>
    </source>
</evidence>
<keyword evidence="17" id="KW-1185">Reference proteome</keyword>
<dbReference type="GeneID" id="114240441"/>
<dbReference type="InterPro" id="IPR016130">
    <property type="entry name" value="Tyr_Pase_AS"/>
</dbReference>
<dbReference type="GO" id="GO:0010506">
    <property type="term" value="P:regulation of autophagy"/>
    <property type="evidence" value="ECO:0007669"/>
    <property type="project" value="TreeGrafter"/>
</dbReference>
<evidence type="ECO:0000256" key="9">
    <source>
        <dbReference type="ARBA" id="ARBA00023136"/>
    </source>
</evidence>
<feature type="region of interest" description="Disordered" evidence="14">
    <location>
        <begin position="935"/>
        <end position="976"/>
    </location>
</feature>
<dbReference type="RefSeq" id="XP_028026778.1">
    <property type="nucleotide sequence ID" value="XM_028170977.1"/>
</dbReference>
<dbReference type="PROSITE" id="PS51339">
    <property type="entry name" value="PPASE_MYOTUBULARIN"/>
    <property type="match status" value="1"/>
</dbReference>
<dbReference type="PANTHER" id="PTHR10807">
    <property type="entry name" value="MYOTUBULARIN-RELATED"/>
    <property type="match status" value="1"/>
</dbReference>
<dbReference type="InterPro" id="IPR013083">
    <property type="entry name" value="Znf_RING/FYVE/PHD"/>
</dbReference>
<dbReference type="InterPro" id="IPR003595">
    <property type="entry name" value="Tyr_Pase_cat"/>
</dbReference>
<evidence type="ECO:0000256" key="6">
    <source>
        <dbReference type="ARBA" id="ARBA00022801"/>
    </source>
</evidence>
<keyword evidence="6" id="KW-0378">Hydrolase</keyword>
<organism evidence="17 18">
    <name type="scientific">Bombyx mandarina</name>
    <name type="common">Wild silk moth</name>
    <name type="synonym">Wild silkworm</name>
    <dbReference type="NCBI Taxonomy" id="7092"/>
    <lineage>
        <taxon>Eukaryota</taxon>
        <taxon>Metazoa</taxon>
        <taxon>Ecdysozoa</taxon>
        <taxon>Arthropoda</taxon>
        <taxon>Hexapoda</taxon>
        <taxon>Insecta</taxon>
        <taxon>Pterygota</taxon>
        <taxon>Neoptera</taxon>
        <taxon>Endopterygota</taxon>
        <taxon>Lepidoptera</taxon>
        <taxon>Glossata</taxon>
        <taxon>Ditrysia</taxon>
        <taxon>Bombycoidea</taxon>
        <taxon>Bombycidae</taxon>
        <taxon>Bombycinae</taxon>
        <taxon>Bombyx</taxon>
    </lineage>
</organism>
<gene>
    <name evidence="18" type="primary">LOC114240441</name>
</gene>
<feature type="compositionally biased region" description="Low complexity" evidence="14">
    <location>
        <begin position="847"/>
        <end position="857"/>
    </location>
</feature>
<evidence type="ECO:0000256" key="11">
    <source>
        <dbReference type="PIRSR" id="PIRSR630564-1"/>
    </source>
</evidence>
<dbReference type="GO" id="GO:0019903">
    <property type="term" value="F:protein phosphatase binding"/>
    <property type="evidence" value="ECO:0007669"/>
    <property type="project" value="TreeGrafter"/>
</dbReference>
<comment type="subcellular location">
    <subcellularLocation>
        <location evidence="1">Membrane</location>
    </subcellularLocation>
</comment>
<sequence>MLINTFLDTEDFVHLYYAEDEGTAQGCGAGARMASKYPAARPPSPEYSQVTASSSEMGERERYRAPPEPPPRRAADLFPRHRTHYDEPDLDAGFSPIPGEFVQWVSRTADGGTIAMSNYRLHAQPRRRHGPGSSVPLRLIDALEIRDIQHLIILCKNGGQLKCTFNTGDQCLEWWRRLSTAALSPLTSIQDTFAAAYAAWAKEQPKSSVHRALIDDSMATQRHWFTIEMERLGFTEKGAWRVTSVNSEFKLCPSYPPLLVVPASIGDEDLDSVARFRAMRRIPAVVWRHAGTGAVIARSSQPEVGWLGWRSAEDERLLAAFVSSCAADRGATKLNNLLIVDARSYASAVTNRARGGGCECAQYYPLADIQFMCLPNIHHVRRSFQQLRALAAEPADPANWHSGVERTLWLQYLAGLGRAAAGVCRAVAAGRPVLVHCSDGWDRTPQIVATAQIMLDPFYRTIDGFRVLVEREWLDFGHKFSERCGHQFGPEDPNERSPVFLQWLDLVHQLQRQFPCSFQFNEAFLIKLATHVHSCMFGTFLCASARERRAAGRGAACVWSLLRAPAYCNPLYAPAPRPDLWPDYTVRSLRLWEGVFGAPAPPPPAPPAAPHGDHTASLHYKLVPATMTKTRSCDDLLGECEKRTAQRRCSDPSLAPDLMKLSRVVKENSALTDSCVERLADLDDAAQQHDQVDGAPDEEPARGSGAGRGDGAGLAVGTVAACAGAEAEAEAAAGSPEEAPVFLCDNYSDVLALGDASREGGRTRHISITWRSVSESSTHSSSPTDTAPSAALPADLNVDLNADLNVDLNADINSDLNVDLNADVDPAHNVQEVTAKFLEVELNGGAAWSSGSSSSSCEGERRGASQATLCPRPRRPPTDCSGASTSWWDAAEPPDGLPLALDPLQERLHQIITHQKKVVEDLTGQLRECREALRRASPPPATPAPRPPPPAAPPSSSSSRSSRSSGSGSASEVEVGEEARGVTWLPDSAAPRCQHCHHHFWLARRRHHCRRCGGIFCGSCAELSPWGSRGHVRMCAPCRAR</sequence>
<evidence type="ECO:0000256" key="8">
    <source>
        <dbReference type="ARBA" id="ARBA00023098"/>
    </source>
</evidence>
<dbReference type="SMART" id="SM00064">
    <property type="entry name" value="FYVE"/>
    <property type="match status" value="1"/>
</dbReference>
<dbReference type="PANTHER" id="PTHR10807:SF75">
    <property type="entry name" value="PHOSPHATIDYLINOSITOL-3-PHOSPHATE PHOSPHATASE"/>
    <property type="match status" value="1"/>
</dbReference>
<evidence type="ECO:0000259" key="15">
    <source>
        <dbReference type="PROSITE" id="PS50178"/>
    </source>
</evidence>
<feature type="binding site" evidence="12">
    <location>
        <begin position="437"/>
        <end position="443"/>
    </location>
    <ligand>
        <name>substrate</name>
    </ligand>
</feature>
<dbReference type="InterPro" id="IPR010569">
    <property type="entry name" value="Myotubularin-like_Pase_dom"/>
</dbReference>
<feature type="compositionally biased region" description="Basic and acidic residues" evidence="14">
    <location>
        <begin position="57"/>
        <end position="74"/>
    </location>
</feature>
<keyword evidence="9" id="KW-0472">Membrane</keyword>
<feature type="domain" description="Myotubularin phosphatase" evidence="16">
    <location>
        <begin position="219"/>
        <end position="596"/>
    </location>
</feature>
<keyword evidence="5 13" id="KW-0863">Zinc-finger</keyword>
<dbReference type="Pfam" id="PF01363">
    <property type="entry name" value="FYVE"/>
    <property type="match status" value="1"/>
</dbReference>
<evidence type="ECO:0000313" key="17">
    <source>
        <dbReference type="Proteomes" id="UP000504629"/>
    </source>
</evidence>
<dbReference type="GO" id="GO:0005737">
    <property type="term" value="C:cytoplasm"/>
    <property type="evidence" value="ECO:0007669"/>
    <property type="project" value="TreeGrafter"/>
</dbReference>
<evidence type="ECO:0000256" key="13">
    <source>
        <dbReference type="PROSITE-ProRule" id="PRU00091"/>
    </source>
</evidence>
<dbReference type="SUPFAM" id="SSF52799">
    <property type="entry name" value="(Phosphotyrosine protein) phosphatases II"/>
    <property type="match status" value="1"/>
</dbReference>
<dbReference type="InterPro" id="IPR011011">
    <property type="entry name" value="Znf_FYVE_PHD"/>
</dbReference>
<dbReference type="OrthoDB" id="271628at2759"/>
<evidence type="ECO:0000256" key="7">
    <source>
        <dbReference type="ARBA" id="ARBA00022833"/>
    </source>
</evidence>
<feature type="compositionally biased region" description="Low complexity" evidence="14">
    <location>
        <begin position="772"/>
        <end position="790"/>
    </location>
</feature>
<evidence type="ECO:0000256" key="12">
    <source>
        <dbReference type="PIRSR" id="PIRSR630564-2"/>
    </source>
</evidence>
<feature type="compositionally biased region" description="Low complexity" evidence="14">
    <location>
        <begin position="954"/>
        <end position="971"/>
    </location>
</feature>
<dbReference type="AlphaFoldDB" id="A0A6J2JBU2"/>
<evidence type="ECO:0000256" key="3">
    <source>
        <dbReference type="ARBA" id="ARBA00012903"/>
    </source>
</evidence>
<dbReference type="EC" id="3.1.3.95" evidence="3"/>
<proteinExistence type="inferred from homology"/>
<dbReference type="InterPro" id="IPR029021">
    <property type="entry name" value="Prot-tyrosine_phosphatase-like"/>
</dbReference>
<accession>A0A6J2JBU2</accession>
<evidence type="ECO:0000259" key="16">
    <source>
        <dbReference type="PROSITE" id="PS51339"/>
    </source>
</evidence>
<dbReference type="SMART" id="SM00404">
    <property type="entry name" value="PTPc_motif"/>
    <property type="match status" value="1"/>
</dbReference>
<name>A0A6J2JBU2_BOMMA</name>
<dbReference type="PROSITE" id="PS00383">
    <property type="entry name" value="TYR_PHOSPHATASE_1"/>
    <property type="match status" value="1"/>
</dbReference>
<dbReference type="GO" id="GO:0052629">
    <property type="term" value="F:phosphatidylinositol-3,5-bisphosphate 3-phosphatase activity"/>
    <property type="evidence" value="ECO:0007669"/>
    <property type="project" value="UniProtKB-EC"/>
</dbReference>
<dbReference type="InterPro" id="IPR030564">
    <property type="entry name" value="Myotubularin"/>
</dbReference>
<evidence type="ECO:0000256" key="2">
    <source>
        <dbReference type="ARBA" id="ARBA00007471"/>
    </source>
</evidence>
<comment type="similarity">
    <text evidence="2">Belongs to the protein-tyrosine phosphatase family. Non-receptor class myotubularin subfamily.</text>
</comment>
<dbReference type="InterPro" id="IPR000306">
    <property type="entry name" value="Znf_FYVE"/>
</dbReference>
<dbReference type="GO" id="GO:0008270">
    <property type="term" value="F:zinc ion binding"/>
    <property type="evidence" value="ECO:0007669"/>
    <property type="project" value="UniProtKB-KW"/>
</dbReference>
<feature type="domain" description="FYVE-type" evidence="15">
    <location>
        <begin position="987"/>
        <end position="1041"/>
    </location>
</feature>
<evidence type="ECO:0000256" key="5">
    <source>
        <dbReference type="ARBA" id="ARBA00022771"/>
    </source>
</evidence>
<feature type="region of interest" description="Disordered" evidence="14">
    <location>
        <begin position="847"/>
        <end position="891"/>
    </location>
</feature>
<dbReference type="GO" id="GO:0016020">
    <property type="term" value="C:membrane"/>
    <property type="evidence" value="ECO:0007669"/>
    <property type="project" value="UniProtKB-SubCell"/>
</dbReference>
<keyword evidence="7" id="KW-0862">Zinc</keyword>
<dbReference type="SUPFAM" id="SSF57903">
    <property type="entry name" value="FYVE/PHD zinc finger"/>
    <property type="match status" value="1"/>
</dbReference>
<feature type="compositionally biased region" description="Polar residues" evidence="14">
    <location>
        <begin position="46"/>
        <end position="56"/>
    </location>
</feature>
<dbReference type="Gene3D" id="3.30.40.10">
    <property type="entry name" value="Zinc/RING finger domain, C3HC4 (zinc finger)"/>
    <property type="match status" value="1"/>
</dbReference>
<dbReference type="PROSITE" id="PS50178">
    <property type="entry name" value="ZF_FYVE"/>
    <property type="match status" value="1"/>
</dbReference>
<evidence type="ECO:0000313" key="18">
    <source>
        <dbReference type="RefSeq" id="XP_028026778.1"/>
    </source>
</evidence>
<evidence type="ECO:0000256" key="10">
    <source>
        <dbReference type="ARBA" id="ARBA00032571"/>
    </source>
</evidence>
<dbReference type="GO" id="GO:0046856">
    <property type="term" value="P:phosphatidylinositol dephosphorylation"/>
    <property type="evidence" value="ECO:0007669"/>
    <property type="project" value="TreeGrafter"/>
</dbReference>
<dbReference type="KEGG" id="bman:114240441"/>
<feature type="region of interest" description="Disordered" evidence="14">
    <location>
        <begin position="36"/>
        <end position="74"/>
    </location>
</feature>
<feature type="compositionally biased region" description="Pro residues" evidence="14">
    <location>
        <begin position="937"/>
        <end position="953"/>
    </location>
</feature>
<dbReference type="GO" id="GO:0004438">
    <property type="term" value="F:phosphatidylinositol-3-phosphate phosphatase activity"/>
    <property type="evidence" value="ECO:0007669"/>
    <property type="project" value="TreeGrafter"/>
</dbReference>
<keyword evidence="8" id="KW-0443">Lipid metabolism</keyword>
<dbReference type="Pfam" id="PF06602">
    <property type="entry name" value="Myotub-related"/>
    <property type="match status" value="1"/>
</dbReference>
<dbReference type="Proteomes" id="UP000504629">
    <property type="component" value="Unplaced"/>
</dbReference>
<evidence type="ECO:0000256" key="1">
    <source>
        <dbReference type="ARBA" id="ARBA00004370"/>
    </source>
</evidence>
<protein>
    <recommendedName>
        <fullName evidence="3">phosphatidylinositol-3,5-bisphosphate 3-phosphatase</fullName>
        <ecNumber evidence="3">3.1.3.95</ecNumber>
    </recommendedName>
    <alternativeName>
        <fullName evidence="10">Phosphatidylinositol-3,5-bisphosphate 3-phosphatase</fullName>
    </alternativeName>
</protein>
<feature type="region of interest" description="Disordered" evidence="14">
    <location>
        <begin position="771"/>
        <end position="790"/>
    </location>
</feature>
<feature type="region of interest" description="Disordered" evidence="14">
    <location>
        <begin position="689"/>
        <end position="710"/>
    </location>
</feature>
<reference evidence="18" key="1">
    <citation type="submission" date="2025-08" db="UniProtKB">
        <authorList>
            <consortium name="RefSeq"/>
        </authorList>
    </citation>
    <scope>IDENTIFICATION</scope>
    <source>
        <tissue evidence="18">Silk gland</tissue>
    </source>
</reference>
<dbReference type="InterPro" id="IPR017455">
    <property type="entry name" value="Znf_FYVE-rel"/>
</dbReference>
<feature type="binding site" evidence="12">
    <location>
        <begin position="376"/>
        <end position="377"/>
    </location>
    <ligand>
        <name>substrate</name>
    </ligand>
</feature>